<accession>A0A2K2DVI8</accession>
<name>A0A2K2DVI8_BRADI</name>
<dbReference type="EMBL" id="CM000880">
    <property type="protein sequence ID" value="PNT78297.1"/>
    <property type="molecule type" value="Genomic_DNA"/>
</dbReference>
<sequence>MPHLTAVNVTHTLTGTYILARPECQLLPCGFLMIQQIDFFQGILIPENDRARSYARRYIYSGSAKQD</sequence>
<evidence type="ECO:0000313" key="1">
    <source>
        <dbReference type="EMBL" id="PNT78297.1"/>
    </source>
</evidence>
<reference evidence="1 2" key="1">
    <citation type="journal article" date="2010" name="Nature">
        <title>Genome sequencing and analysis of the model grass Brachypodium distachyon.</title>
        <authorList>
            <consortium name="International Brachypodium Initiative"/>
        </authorList>
    </citation>
    <scope>NUCLEOTIDE SEQUENCE [LARGE SCALE GENOMIC DNA]</scope>
    <source>
        <strain evidence="1 2">Bd21</strain>
    </source>
</reference>
<gene>
    <name evidence="1" type="ORF">BRADI_1g77179v3</name>
</gene>
<protein>
    <submittedName>
        <fullName evidence="1 2">Uncharacterized protein</fullName>
    </submittedName>
</protein>
<dbReference type="EnsemblPlants" id="PNT78297">
    <property type="protein sequence ID" value="PNT78297"/>
    <property type="gene ID" value="BRADI_1g77179v3"/>
</dbReference>
<organism evidence="1">
    <name type="scientific">Brachypodium distachyon</name>
    <name type="common">Purple false brome</name>
    <name type="synonym">Trachynia distachya</name>
    <dbReference type="NCBI Taxonomy" id="15368"/>
    <lineage>
        <taxon>Eukaryota</taxon>
        <taxon>Viridiplantae</taxon>
        <taxon>Streptophyta</taxon>
        <taxon>Embryophyta</taxon>
        <taxon>Tracheophyta</taxon>
        <taxon>Spermatophyta</taxon>
        <taxon>Magnoliopsida</taxon>
        <taxon>Liliopsida</taxon>
        <taxon>Poales</taxon>
        <taxon>Poaceae</taxon>
        <taxon>BOP clade</taxon>
        <taxon>Pooideae</taxon>
        <taxon>Stipodae</taxon>
        <taxon>Brachypodieae</taxon>
        <taxon>Brachypodium</taxon>
    </lineage>
</organism>
<dbReference type="Proteomes" id="UP000008810">
    <property type="component" value="Chromosome 1"/>
</dbReference>
<dbReference type="InParanoid" id="A0A2K2DVI8"/>
<reference evidence="2" key="3">
    <citation type="submission" date="2018-08" db="UniProtKB">
        <authorList>
            <consortium name="EnsemblPlants"/>
        </authorList>
    </citation>
    <scope>IDENTIFICATION</scope>
    <source>
        <strain evidence="2">cv. Bd21</strain>
    </source>
</reference>
<dbReference type="AlphaFoldDB" id="A0A2K2DVI8"/>
<evidence type="ECO:0000313" key="3">
    <source>
        <dbReference type="Proteomes" id="UP000008810"/>
    </source>
</evidence>
<keyword evidence="3" id="KW-1185">Reference proteome</keyword>
<proteinExistence type="predicted"/>
<reference evidence="1" key="2">
    <citation type="submission" date="2017-06" db="EMBL/GenBank/DDBJ databases">
        <title>WGS assembly of Brachypodium distachyon.</title>
        <authorList>
            <consortium name="The International Brachypodium Initiative"/>
            <person name="Lucas S."/>
            <person name="Harmon-Smith M."/>
            <person name="Lail K."/>
            <person name="Tice H."/>
            <person name="Grimwood J."/>
            <person name="Bruce D."/>
            <person name="Barry K."/>
            <person name="Shu S."/>
            <person name="Lindquist E."/>
            <person name="Wang M."/>
            <person name="Pitluck S."/>
            <person name="Vogel J.P."/>
            <person name="Garvin D.F."/>
            <person name="Mockler T.C."/>
            <person name="Schmutz J."/>
            <person name="Rokhsar D."/>
            <person name="Bevan M.W."/>
        </authorList>
    </citation>
    <scope>NUCLEOTIDE SEQUENCE</scope>
    <source>
        <strain evidence="1">Bd21</strain>
    </source>
</reference>
<evidence type="ECO:0000313" key="2">
    <source>
        <dbReference type="EnsemblPlants" id="PNT78297"/>
    </source>
</evidence>
<dbReference type="Gramene" id="PNT78297">
    <property type="protein sequence ID" value="PNT78297"/>
    <property type="gene ID" value="BRADI_1g77179v3"/>
</dbReference>